<protein>
    <submittedName>
        <fullName evidence="2">Uncharacterized protein LOC110749258</fullName>
    </submittedName>
</protein>
<dbReference type="AlphaFoldDB" id="A0A6P5RJH0"/>
<dbReference type="RefSeq" id="XP_021805020.1">
    <property type="nucleotide sequence ID" value="XM_021949328.1"/>
</dbReference>
<keyword evidence="1" id="KW-1185">Reference proteome</keyword>
<organism evidence="1 2">
    <name type="scientific">Prunus avium</name>
    <name type="common">Cherry</name>
    <name type="synonym">Cerasus avium</name>
    <dbReference type="NCBI Taxonomy" id="42229"/>
    <lineage>
        <taxon>Eukaryota</taxon>
        <taxon>Viridiplantae</taxon>
        <taxon>Streptophyta</taxon>
        <taxon>Embryophyta</taxon>
        <taxon>Tracheophyta</taxon>
        <taxon>Spermatophyta</taxon>
        <taxon>Magnoliopsida</taxon>
        <taxon>eudicotyledons</taxon>
        <taxon>Gunneridae</taxon>
        <taxon>Pentapetalae</taxon>
        <taxon>rosids</taxon>
        <taxon>fabids</taxon>
        <taxon>Rosales</taxon>
        <taxon>Rosaceae</taxon>
        <taxon>Amygdaloideae</taxon>
        <taxon>Amygdaleae</taxon>
        <taxon>Prunus</taxon>
    </lineage>
</organism>
<gene>
    <name evidence="2" type="primary">LOC110749258</name>
</gene>
<evidence type="ECO:0000313" key="2">
    <source>
        <dbReference type="RefSeq" id="XP_021805020.1"/>
    </source>
</evidence>
<dbReference type="Proteomes" id="UP000515124">
    <property type="component" value="Unplaced"/>
</dbReference>
<name>A0A6P5RJH0_PRUAV</name>
<proteinExistence type="predicted"/>
<accession>A0A6P5RJH0</accession>
<evidence type="ECO:0000313" key="1">
    <source>
        <dbReference type="Proteomes" id="UP000515124"/>
    </source>
</evidence>
<dbReference type="KEGG" id="pavi:110749258"/>
<dbReference type="GeneID" id="110749258"/>
<sequence length="104" mass="11540">MLVDGVLELDELGLWRERERKEGRELVGFKEKVRYLAKEKGDNGKVAFLESVVGLSLSSAMNLARHLSAETLPRLVEKFDGAKPGLLLLYSDATNQTLKAHCLG</sequence>
<reference evidence="2" key="1">
    <citation type="submission" date="2025-08" db="UniProtKB">
        <authorList>
            <consortium name="RefSeq"/>
        </authorList>
    </citation>
    <scope>IDENTIFICATION</scope>
</reference>